<dbReference type="EMBL" id="VXIS01000015">
    <property type="protein sequence ID" value="KAA8913414.1"/>
    <property type="molecule type" value="Genomic_DNA"/>
</dbReference>
<protein>
    <submittedName>
        <fullName evidence="2">Uncharacterized protein</fullName>
    </submittedName>
</protein>
<dbReference type="InParanoid" id="A0A5J5F8N6"/>
<name>A0A5J5F8N6_9PEZI</name>
<comment type="caution">
    <text evidence="2">The sequence shown here is derived from an EMBL/GenBank/DDBJ whole genome shotgun (WGS) entry which is preliminary data.</text>
</comment>
<gene>
    <name evidence="2" type="ORF">FN846DRAFT_902898</name>
</gene>
<feature type="coiled-coil region" evidence="1">
    <location>
        <begin position="68"/>
        <end position="95"/>
    </location>
</feature>
<evidence type="ECO:0000256" key="1">
    <source>
        <dbReference type="SAM" id="Coils"/>
    </source>
</evidence>
<organism evidence="2 3">
    <name type="scientific">Sphaerosporella brunnea</name>
    <dbReference type="NCBI Taxonomy" id="1250544"/>
    <lineage>
        <taxon>Eukaryota</taxon>
        <taxon>Fungi</taxon>
        <taxon>Dikarya</taxon>
        <taxon>Ascomycota</taxon>
        <taxon>Pezizomycotina</taxon>
        <taxon>Pezizomycetes</taxon>
        <taxon>Pezizales</taxon>
        <taxon>Pyronemataceae</taxon>
        <taxon>Sphaerosporella</taxon>
    </lineage>
</organism>
<dbReference type="AlphaFoldDB" id="A0A5J5F8N6"/>
<evidence type="ECO:0000313" key="3">
    <source>
        <dbReference type="Proteomes" id="UP000326924"/>
    </source>
</evidence>
<sequence>MTAPSKIGESDDTANALLKLQAGVAEDLAQLAALASRQDSAFTERLRNLDASSPSACSAFLSSLAADRAELQALRHSVEERQQKQREEFMEVQREAWLKAVPGREARADVDKQWTAEAQEAKKTFDKKWDAERNKADIKGDMFRKAITALKEVRGDGYTAFMELSDKVAKNLIEVKEQSERELEMLRSAEPRMVEKEERIKESIRVVLEIARKIDKSRGKGSGSLLGDG</sequence>
<keyword evidence="1" id="KW-0175">Coiled coil</keyword>
<keyword evidence="3" id="KW-1185">Reference proteome</keyword>
<reference evidence="2 3" key="1">
    <citation type="submission" date="2019-09" db="EMBL/GenBank/DDBJ databases">
        <title>Draft genome of the ectomycorrhizal ascomycete Sphaerosporella brunnea.</title>
        <authorList>
            <consortium name="DOE Joint Genome Institute"/>
            <person name="Benucci G.M."/>
            <person name="Marozzi G."/>
            <person name="Antonielli L."/>
            <person name="Sanchez S."/>
            <person name="Marco P."/>
            <person name="Wang X."/>
            <person name="Falini L.B."/>
            <person name="Barry K."/>
            <person name="Haridas S."/>
            <person name="Lipzen A."/>
            <person name="Labutti K."/>
            <person name="Grigoriev I.V."/>
            <person name="Murat C."/>
            <person name="Martin F."/>
            <person name="Albertini E."/>
            <person name="Donnini D."/>
            <person name="Bonito G."/>
        </authorList>
    </citation>
    <scope>NUCLEOTIDE SEQUENCE [LARGE SCALE GENOMIC DNA]</scope>
    <source>
        <strain evidence="2 3">Sb_GMNB300</strain>
    </source>
</reference>
<proteinExistence type="predicted"/>
<accession>A0A5J5F8N6</accession>
<evidence type="ECO:0000313" key="2">
    <source>
        <dbReference type="EMBL" id="KAA8913414.1"/>
    </source>
</evidence>
<dbReference type="Proteomes" id="UP000326924">
    <property type="component" value="Unassembled WGS sequence"/>
</dbReference>